<proteinExistence type="predicted"/>
<protein>
    <submittedName>
        <fullName evidence="2">Uncharacterized protein</fullName>
    </submittedName>
</protein>
<evidence type="ECO:0000313" key="2">
    <source>
        <dbReference type="EMBL" id="KAK9083711.1"/>
    </source>
</evidence>
<sequence>MTDQREASSAGGRRGVTGGKASSSAAVGDSRQWEKTTNAAARKRASSRAADSIRSSAARAGSDDLAVTWRRRGNKCVSLQETLRMAKTMSLKVTTLATSRNLSKFQKLMDRSAPKKRLPVHSSSRLSAKGITRRLAMPSNTPATPVEIDDDEVDDVMTEEYKQGNIEGMDITTL</sequence>
<organism evidence="2 3">
    <name type="scientific">Stephania cephalantha</name>
    <dbReference type="NCBI Taxonomy" id="152367"/>
    <lineage>
        <taxon>Eukaryota</taxon>
        <taxon>Viridiplantae</taxon>
        <taxon>Streptophyta</taxon>
        <taxon>Embryophyta</taxon>
        <taxon>Tracheophyta</taxon>
        <taxon>Spermatophyta</taxon>
        <taxon>Magnoliopsida</taxon>
        <taxon>Ranunculales</taxon>
        <taxon>Menispermaceae</taxon>
        <taxon>Menispermoideae</taxon>
        <taxon>Cissampelideae</taxon>
        <taxon>Stephania</taxon>
    </lineage>
</organism>
<gene>
    <name evidence="2" type="ORF">Scep_030182</name>
</gene>
<dbReference type="AlphaFoldDB" id="A0AAP0DZ93"/>
<feature type="region of interest" description="Disordered" evidence="1">
    <location>
        <begin position="1"/>
        <end position="63"/>
    </location>
</feature>
<keyword evidence="3" id="KW-1185">Reference proteome</keyword>
<feature type="compositionally biased region" description="Low complexity" evidence="1">
    <location>
        <begin position="47"/>
        <end position="60"/>
    </location>
</feature>
<name>A0AAP0DZ93_9MAGN</name>
<dbReference type="EMBL" id="JBBNAG010000013">
    <property type="protein sequence ID" value="KAK9083711.1"/>
    <property type="molecule type" value="Genomic_DNA"/>
</dbReference>
<evidence type="ECO:0000256" key="1">
    <source>
        <dbReference type="SAM" id="MobiDB-lite"/>
    </source>
</evidence>
<reference evidence="2 3" key="1">
    <citation type="submission" date="2024-01" db="EMBL/GenBank/DDBJ databases">
        <title>Genome assemblies of Stephania.</title>
        <authorList>
            <person name="Yang L."/>
        </authorList>
    </citation>
    <scope>NUCLEOTIDE SEQUENCE [LARGE SCALE GENOMIC DNA]</scope>
    <source>
        <strain evidence="2">JXDWG</strain>
        <tissue evidence="2">Leaf</tissue>
    </source>
</reference>
<comment type="caution">
    <text evidence="2">The sequence shown here is derived from an EMBL/GenBank/DDBJ whole genome shotgun (WGS) entry which is preliminary data.</text>
</comment>
<evidence type="ECO:0000313" key="3">
    <source>
        <dbReference type="Proteomes" id="UP001419268"/>
    </source>
</evidence>
<accession>A0AAP0DZ93</accession>
<dbReference type="Proteomes" id="UP001419268">
    <property type="component" value="Unassembled WGS sequence"/>
</dbReference>